<evidence type="ECO:0000313" key="3">
    <source>
        <dbReference type="EMBL" id="KAJ4462300.1"/>
    </source>
</evidence>
<accession>A0ABQ8UZS2</accession>
<feature type="region of interest" description="Disordered" evidence="1">
    <location>
        <begin position="67"/>
        <end position="140"/>
    </location>
</feature>
<keyword evidence="4" id="KW-1185">Reference proteome</keyword>
<keyword evidence="2" id="KW-0732">Signal</keyword>
<protein>
    <submittedName>
        <fullName evidence="3">Uncharacterized protein</fullName>
    </submittedName>
</protein>
<comment type="caution">
    <text evidence="3">The sequence shown here is derived from an EMBL/GenBank/DDBJ whole genome shotgun (WGS) entry which is preliminary data.</text>
</comment>
<evidence type="ECO:0000256" key="1">
    <source>
        <dbReference type="SAM" id="MobiDB-lite"/>
    </source>
</evidence>
<feature type="chain" id="PRO_5046737295" evidence="2">
    <location>
        <begin position="20"/>
        <end position="153"/>
    </location>
</feature>
<sequence length="153" mass="16688">MKETLLFLVLFWTWISLIPELFPIKHKVPITNDFPKVDPFHFPLDENAYSEAHGDSCHAPMGSLITSRPSCSSEADAVRDQEIPASPSHRLGSGPTLGSQGRSRLACQGEDAPPAEGSADAASCLLTPHRPPKRRQPLLIAVRAARTAQTRAR</sequence>
<reference evidence="3" key="1">
    <citation type="journal article" date="2022" name="bioRxiv">
        <title>Genomics of Preaxostyla Flagellates Illuminates Evolutionary Transitions and the Path Towards Mitochondrial Loss.</title>
        <authorList>
            <person name="Novak L.V.F."/>
            <person name="Treitli S.C."/>
            <person name="Pyrih J."/>
            <person name="Halakuc P."/>
            <person name="Pipaliya S.V."/>
            <person name="Vacek V."/>
            <person name="Brzon O."/>
            <person name="Soukal P."/>
            <person name="Eme L."/>
            <person name="Dacks J.B."/>
            <person name="Karnkowska A."/>
            <person name="Elias M."/>
            <person name="Hampl V."/>
        </authorList>
    </citation>
    <scope>NUCLEOTIDE SEQUENCE</scope>
    <source>
        <strain evidence="3">RCP-MX</strain>
    </source>
</reference>
<gene>
    <name evidence="3" type="ORF">PAPYR_907</name>
</gene>
<feature type="signal peptide" evidence="2">
    <location>
        <begin position="1"/>
        <end position="19"/>
    </location>
</feature>
<name>A0ABQ8UZS2_9EUKA</name>
<evidence type="ECO:0000313" key="4">
    <source>
        <dbReference type="Proteomes" id="UP001141327"/>
    </source>
</evidence>
<dbReference type="Proteomes" id="UP001141327">
    <property type="component" value="Unassembled WGS sequence"/>
</dbReference>
<organism evidence="3 4">
    <name type="scientific">Paratrimastix pyriformis</name>
    <dbReference type="NCBI Taxonomy" id="342808"/>
    <lineage>
        <taxon>Eukaryota</taxon>
        <taxon>Metamonada</taxon>
        <taxon>Preaxostyla</taxon>
        <taxon>Paratrimastigidae</taxon>
        <taxon>Paratrimastix</taxon>
    </lineage>
</organism>
<evidence type="ECO:0000256" key="2">
    <source>
        <dbReference type="SAM" id="SignalP"/>
    </source>
</evidence>
<proteinExistence type="predicted"/>
<dbReference type="EMBL" id="JAPMOS010000003">
    <property type="protein sequence ID" value="KAJ4462300.1"/>
    <property type="molecule type" value="Genomic_DNA"/>
</dbReference>